<name>A0A174E254_9FIRM</name>
<dbReference type="EMBL" id="CYZE01000005">
    <property type="protein sequence ID" value="CUO31982.1"/>
    <property type="molecule type" value="Genomic_DNA"/>
</dbReference>
<proteinExistence type="predicted"/>
<keyword evidence="2 3" id="KW-0378">Hydrolase</keyword>
<dbReference type="GO" id="GO:0006935">
    <property type="term" value="P:chemotaxis"/>
    <property type="evidence" value="ECO:0007669"/>
    <property type="project" value="UniProtKB-KW"/>
</dbReference>
<sequence length="205" mass="21687">MKDERELPGGPAAETLLEMGNIGTGSSMASLSHIIGEKVCYAPPVMKTVDYDGLAEWIGYAEESVAAVLIPFTGDINGMLLQIYKEEMTDVILRKLLNTEQVSGEMDGQMLDLLKETANIMASSYLTGLSACVGLRITLSDSAVSMDMTGAIITALIGTAAGTFPGGICIGNNFSTAEAEQKSCMLMVLREDSISEIMKAVEVSG</sequence>
<dbReference type="SUPFAM" id="SSF103039">
    <property type="entry name" value="CheC-like"/>
    <property type="match status" value="1"/>
</dbReference>
<dbReference type="AlphaFoldDB" id="A0A174E254"/>
<protein>
    <submittedName>
        <fullName evidence="3">Chemotaxis protein, inhibitor of MCP mthylation</fullName>
        <ecNumber evidence="3">3.-.-.-</ecNumber>
    </submittedName>
</protein>
<dbReference type="PANTHER" id="PTHR43693:SF1">
    <property type="entry name" value="PROTEIN PHOSPHATASE CHEZ"/>
    <property type="match status" value="1"/>
</dbReference>
<evidence type="ECO:0000313" key="3">
    <source>
        <dbReference type="EMBL" id="CUO31982.1"/>
    </source>
</evidence>
<dbReference type="CDD" id="cd17909">
    <property type="entry name" value="CheC_ClassI"/>
    <property type="match status" value="1"/>
</dbReference>
<evidence type="ECO:0000256" key="1">
    <source>
        <dbReference type="ARBA" id="ARBA00022500"/>
    </source>
</evidence>
<evidence type="ECO:0000256" key="2">
    <source>
        <dbReference type="ARBA" id="ARBA00022801"/>
    </source>
</evidence>
<reference evidence="3 4" key="1">
    <citation type="submission" date="2015-09" db="EMBL/GenBank/DDBJ databases">
        <authorList>
            <consortium name="Pathogen Informatics"/>
        </authorList>
    </citation>
    <scope>NUCLEOTIDE SEQUENCE [LARGE SCALE GENOMIC DNA]</scope>
    <source>
        <strain evidence="3 4">2789STDY5608850</strain>
    </source>
</reference>
<dbReference type="Proteomes" id="UP000095651">
    <property type="component" value="Unassembled WGS sequence"/>
</dbReference>
<evidence type="ECO:0000313" key="4">
    <source>
        <dbReference type="Proteomes" id="UP000095651"/>
    </source>
</evidence>
<dbReference type="GO" id="GO:0016787">
    <property type="term" value="F:hydrolase activity"/>
    <property type="evidence" value="ECO:0007669"/>
    <property type="project" value="UniProtKB-KW"/>
</dbReference>
<dbReference type="PANTHER" id="PTHR43693">
    <property type="entry name" value="PROTEIN PHOSPHATASE CHEZ"/>
    <property type="match status" value="1"/>
</dbReference>
<accession>A0A174E254</accession>
<dbReference type="Gene3D" id="3.40.1550.10">
    <property type="entry name" value="CheC-like"/>
    <property type="match status" value="1"/>
</dbReference>
<dbReference type="InterPro" id="IPR028976">
    <property type="entry name" value="CheC-like_sf"/>
</dbReference>
<dbReference type="EC" id="3.-.-.-" evidence="3"/>
<organism evidence="3 4">
    <name type="scientific">Hungatella hathewayi</name>
    <dbReference type="NCBI Taxonomy" id="154046"/>
    <lineage>
        <taxon>Bacteria</taxon>
        <taxon>Bacillati</taxon>
        <taxon>Bacillota</taxon>
        <taxon>Clostridia</taxon>
        <taxon>Lachnospirales</taxon>
        <taxon>Lachnospiraceae</taxon>
        <taxon>Hungatella</taxon>
    </lineage>
</organism>
<gene>
    <name evidence="3" type="primary">cheC_2</name>
    <name evidence="3" type="ORF">ERS852407_02462</name>
</gene>
<keyword evidence="1" id="KW-0145">Chemotaxis</keyword>
<dbReference type="RefSeq" id="WP_055655424.1">
    <property type="nucleotide sequence ID" value="NZ_CABIXC010000005.1"/>
</dbReference>
<dbReference type="InterPro" id="IPR050992">
    <property type="entry name" value="CheZ_family_phosphatases"/>
</dbReference>